<dbReference type="InterPro" id="IPR050816">
    <property type="entry name" value="Flavin-dep_Halogenase_NPB"/>
</dbReference>
<dbReference type="InterPro" id="IPR036188">
    <property type="entry name" value="FAD/NAD-bd_sf"/>
</dbReference>
<dbReference type="PANTHER" id="PTHR43747">
    <property type="entry name" value="FAD-BINDING PROTEIN"/>
    <property type="match status" value="1"/>
</dbReference>
<feature type="binding site" evidence="2">
    <location>
        <position position="188"/>
    </location>
    <ligand>
        <name>FAD</name>
        <dbReference type="ChEBI" id="CHEBI:57692"/>
    </ligand>
</feature>
<feature type="binding site" evidence="2">
    <location>
        <position position="347"/>
    </location>
    <ligand>
        <name>L-tryptophan</name>
        <dbReference type="ChEBI" id="CHEBI:57912"/>
    </ligand>
</feature>
<dbReference type="RefSeq" id="WP_160590965.1">
    <property type="nucleotide sequence ID" value="NZ_BAAAFP010000001.1"/>
</dbReference>
<dbReference type="InterPro" id="IPR006905">
    <property type="entry name" value="Flavin_halogenase"/>
</dbReference>
<feature type="binding site" evidence="2">
    <location>
        <begin position="15"/>
        <end position="18"/>
    </location>
    <ligand>
        <name>FAD</name>
        <dbReference type="ChEBI" id="CHEBI:57692"/>
    </ligand>
</feature>
<keyword evidence="2" id="KW-0285">Flavoprotein</keyword>
<name>A0A844ZM74_9SPHN</name>
<protein>
    <submittedName>
        <fullName evidence="3">Tryptophan halogenase</fullName>
    </submittedName>
</protein>
<sequence length="506" mass="56652">MTAPKAIERIVIVGGGTAGWMAAAALSRLKNGHNIDIVLIESEQIGTVGVGEATIPPFVGFNQLLEIDEREMLAATQGTFKVGIQFVNWGKQGDSYIHPFGNYGYEMGGISFHQVWHRFRQDGDRRPIQAFNLETMAAHFGKFARTQDYQRDDLPPMNYAYHLDATRYARFLRSYAEDRGIIRREGKVCDVTLDGETGFVTSVTMDDGQAVSGDLFIDCSGFRGLLIEQALKTGYEDWSHYLPCNRAVALPCMREDGSPPAPYTRATAHSAGWQWRVPLQHRNGNGHVYCSEFMGDDEAHDILVNNLDGKPGAEPNFLRFVTGRRKKFWNKNVVALGLSAGFMEPLESTSIHLINTGINKLVAVLSLDGITQAQEDAFNRLTGKEYNGIRDFLILHYKATSRDDSEFWNYCRTMDVPPSLTEKMQLFRSNGLIFREDDELFTETSWAAVMMGQGIAMAGHNPIADAMAGPDLKHEFDEIERSIAHLVKHMPSHAQYLQKYCPAPPL</sequence>
<dbReference type="GO" id="GO:0004497">
    <property type="term" value="F:monooxygenase activity"/>
    <property type="evidence" value="ECO:0007669"/>
    <property type="project" value="InterPro"/>
</dbReference>
<dbReference type="SUPFAM" id="SSF51905">
    <property type="entry name" value="FAD/NAD(P)-binding domain"/>
    <property type="match status" value="1"/>
</dbReference>
<evidence type="ECO:0000313" key="3">
    <source>
        <dbReference type="EMBL" id="MXO88703.1"/>
    </source>
</evidence>
<comment type="caution">
    <text evidence="3">The sequence shown here is derived from an EMBL/GenBank/DDBJ whole genome shotgun (WGS) entry which is preliminary data.</text>
</comment>
<keyword evidence="4" id="KW-1185">Reference proteome</keyword>
<dbReference type="Proteomes" id="UP000435243">
    <property type="component" value="Unassembled WGS sequence"/>
</dbReference>
<dbReference type="OrthoDB" id="7178350at2"/>
<reference evidence="3 4" key="1">
    <citation type="submission" date="2019-12" db="EMBL/GenBank/DDBJ databases">
        <title>Genomic-based taxomic classification of the family Erythrobacteraceae.</title>
        <authorList>
            <person name="Xu L."/>
        </authorList>
    </citation>
    <scope>NUCLEOTIDE SEQUENCE [LARGE SCALE GENOMIC DNA]</scope>
    <source>
        <strain evidence="3 4">JCM 16339</strain>
    </source>
</reference>
<dbReference type="Gene3D" id="3.50.50.60">
    <property type="entry name" value="FAD/NAD(P)-binding domain"/>
    <property type="match status" value="1"/>
</dbReference>
<dbReference type="InterPro" id="IPR033856">
    <property type="entry name" value="Trp_halogen"/>
</dbReference>
<dbReference type="Pfam" id="PF04820">
    <property type="entry name" value="Trp_halogenase"/>
    <property type="match status" value="1"/>
</dbReference>
<dbReference type="AlphaFoldDB" id="A0A844ZM74"/>
<keyword evidence="2" id="KW-0274">FAD</keyword>
<dbReference type="EMBL" id="WTYY01000003">
    <property type="protein sequence ID" value="MXO88703.1"/>
    <property type="molecule type" value="Genomic_DNA"/>
</dbReference>
<evidence type="ECO:0000313" key="4">
    <source>
        <dbReference type="Proteomes" id="UP000435243"/>
    </source>
</evidence>
<dbReference type="PIRSF" id="PIRSF011396">
    <property type="entry name" value="Trp_halogenase"/>
    <property type="match status" value="1"/>
</dbReference>
<feature type="active site" evidence="1">
    <location>
        <position position="81"/>
    </location>
</feature>
<dbReference type="GO" id="GO:0000166">
    <property type="term" value="F:nucleotide binding"/>
    <property type="evidence" value="ECO:0007669"/>
    <property type="project" value="UniProtKB-KW"/>
</dbReference>
<organism evidence="3 4">
    <name type="scientific">Alteraurantiacibacter aestuarii</name>
    <dbReference type="NCBI Taxonomy" id="650004"/>
    <lineage>
        <taxon>Bacteria</taxon>
        <taxon>Pseudomonadati</taxon>
        <taxon>Pseudomonadota</taxon>
        <taxon>Alphaproteobacteria</taxon>
        <taxon>Sphingomonadales</taxon>
        <taxon>Erythrobacteraceae</taxon>
        <taxon>Alteraurantiacibacter</taxon>
    </lineage>
</organism>
<evidence type="ECO:0000256" key="1">
    <source>
        <dbReference type="PIRSR" id="PIRSR011396-1"/>
    </source>
</evidence>
<gene>
    <name evidence="3" type="ORF">GRI32_08110</name>
</gene>
<feature type="binding site" evidence="2">
    <location>
        <position position="351"/>
    </location>
    <ligand>
        <name>FAD</name>
        <dbReference type="ChEBI" id="CHEBI:57692"/>
    </ligand>
</feature>
<feature type="binding site" evidence="2">
    <location>
        <position position="81"/>
    </location>
    <ligand>
        <name>7-chloro-L-tryptophan</name>
        <dbReference type="ChEBI" id="CHEBI:58713"/>
    </ligand>
</feature>
<feature type="binding site" evidence="2">
    <location>
        <position position="338"/>
    </location>
    <ligand>
        <name>FAD</name>
        <dbReference type="ChEBI" id="CHEBI:57692"/>
    </ligand>
</feature>
<evidence type="ECO:0000256" key="2">
    <source>
        <dbReference type="PIRSR" id="PIRSR011396-2"/>
    </source>
</evidence>
<proteinExistence type="predicted"/>
<accession>A0A844ZM74</accession>
<keyword evidence="2" id="KW-0547">Nucleotide-binding</keyword>
<dbReference type="PANTHER" id="PTHR43747:SF4">
    <property type="entry name" value="FLAVIN-DEPENDENT TRYPTOPHAN HALOGENASE"/>
    <property type="match status" value="1"/>
</dbReference>